<feature type="non-terminal residue" evidence="2">
    <location>
        <position position="71"/>
    </location>
</feature>
<gene>
    <name evidence="2" type="ORF">H6A31_14780</name>
</gene>
<sequence length="71" mass="7928">MVSSNIQLSSIPEMLLIYVKERKGDRTYKTTDSWQALESVNLSWANSSGLLTGATKEQLYDISVKNGLDMT</sequence>
<proteinExistence type="predicted"/>
<dbReference type="EMBL" id="JACJJW010000105">
    <property type="protein sequence ID" value="MBM6759908.1"/>
    <property type="molecule type" value="Genomic_DNA"/>
</dbReference>
<evidence type="ECO:0000313" key="2">
    <source>
        <dbReference type="EMBL" id="MBM6759908.1"/>
    </source>
</evidence>
<name>A0ABS2F043_9BACE</name>
<organism evidence="2 3">
    <name type="scientific">Bacteroides mediterraneensis</name>
    <dbReference type="NCBI Taxonomy" id="1841856"/>
    <lineage>
        <taxon>Bacteria</taxon>
        <taxon>Pseudomonadati</taxon>
        <taxon>Bacteroidota</taxon>
        <taxon>Bacteroidia</taxon>
        <taxon>Bacteroidales</taxon>
        <taxon>Bacteroidaceae</taxon>
        <taxon>Bacteroides</taxon>
    </lineage>
</organism>
<keyword evidence="3" id="KW-1185">Reference proteome</keyword>
<comment type="caution">
    <text evidence="2">The sequence shown here is derived from an EMBL/GenBank/DDBJ whole genome shotgun (WGS) entry which is preliminary data.</text>
</comment>
<evidence type="ECO:0000313" key="3">
    <source>
        <dbReference type="Proteomes" id="UP000703295"/>
    </source>
</evidence>
<dbReference type="Proteomes" id="UP000703295">
    <property type="component" value="Unassembled WGS sequence"/>
</dbReference>
<reference evidence="2 3" key="1">
    <citation type="journal article" date="2021" name="Sci. Rep.">
        <title>The distribution of antibiotic resistance genes in chicken gut microbiota commensals.</title>
        <authorList>
            <person name="Juricova H."/>
            <person name="Matiasovicova J."/>
            <person name="Kubasova T."/>
            <person name="Cejkova D."/>
            <person name="Rychlik I."/>
        </authorList>
    </citation>
    <scope>NUCLEOTIDE SEQUENCE [LARGE SCALE GENOMIC DNA]</scope>
    <source>
        <strain evidence="2 3">An801</strain>
    </source>
</reference>
<protein>
    <recommendedName>
        <fullName evidence="1">Major capsid protein V20 C-terminal domain-containing protein</fullName>
    </recommendedName>
</protein>
<accession>A0ABS2F043</accession>
<feature type="domain" description="Major capsid protein V20 C-terminal" evidence="1">
    <location>
        <begin position="2"/>
        <end position="71"/>
    </location>
</feature>
<dbReference type="InterPro" id="IPR053887">
    <property type="entry name" value="MCP_V20_C"/>
</dbReference>
<dbReference type="Pfam" id="PF22031">
    <property type="entry name" value="MCP_V20_C"/>
    <property type="match status" value="1"/>
</dbReference>
<evidence type="ECO:0000259" key="1">
    <source>
        <dbReference type="Pfam" id="PF22031"/>
    </source>
</evidence>